<feature type="region of interest" description="Disordered" evidence="1">
    <location>
        <begin position="1"/>
        <end position="23"/>
    </location>
</feature>
<keyword evidence="3" id="KW-1185">Reference proteome</keyword>
<sequence>MRRIRQSRNACSPTFVSRGKHKCSPPLPQIMQSSFPHLGKSQGSAFQSAMDTPSPGKTTFLIMPTSQIPALWQPSVCSLDLVMKTHATLEGEILISGKTAVKSNNAPRFWFQWASPLGLQGNRRCPSKTARCQPWWTRPAWQRPNGPAHPRCTFPLERWCIFTVRC</sequence>
<evidence type="ECO:0000313" key="3">
    <source>
        <dbReference type="Proteomes" id="UP000550707"/>
    </source>
</evidence>
<dbReference type="Proteomes" id="UP000550707">
    <property type="component" value="Unassembled WGS sequence"/>
</dbReference>
<organism evidence="2 3">
    <name type="scientific">Molossus molossus</name>
    <name type="common">Pallas' mastiff bat</name>
    <name type="synonym">Vespertilio molossus</name>
    <dbReference type="NCBI Taxonomy" id="27622"/>
    <lineage>
        <taxon>Eukaryota</taxon>
        <taxon>Metazoa</taxon>
        <taxon>Chordata</taxon>
        <taxon>Craniata</taxon>
        <taxon>Vertebrata</taxon>
        <taxon>Euteleostomi</taxon>
        <taxon>Mammalia</taxon>
        <taxon>Eutheria</taxon>
        <taxon>Laurasiatheria</taxon>
        <taxon>Chiroptera</taxon>
        <taxon>Yangochiroptera</taxon>
        <taxon>Molossidae</taxon>
        <taxon>Molossus</taxon>
    </lineage>
</organism>
<accession>A0A7J8GKY6</accession>
<evidence type="ECO:0000256" key="1">
    <source>
        <dbReference type="SAM" id="MobiDB-lite"/>
    </source>
</evidence>
<dbReference type="InParanoid" id="A0A7J8GKY6"/>
<comment type="caution">
    <text evidence="2">The sequence shown here is derived from an EMBL/GenBank/DDBJ whole genome shotgun (WGS) entry which is preliminary data.</text>
</comment>
<evidence type="ECO:0000313" key="2">
    <source>
        <dbReference type="EMBL" id="KAF6460590.1"/>
    </source>
</evidence>
<reference evidence="2 3" key="1">
    <citation type="journal article" date="2020" name="Nature">
        <title>Six reference-quality genomes reveal evolution of bat adaptations.</title>
        <authorList>
            <person name="Jebb D."/>
            <person name="Huang Z."/>
            <person name="Pippel M."/>
            <person name="Hughes G.M."/>
            <person name="Lavrichenko K."/>
            <person name="Devanna P."/>
            <person name="Winkler S."/>
            <person name="Jermiin L.S."/>
            <person name="Skirmuntt E.C."/>
            <person name="Katzourakis A."/>
            <person name="Burkitt-Gray L."/>
            <person name="Ray D.A."/>
            <person name="Sullivan K.A.M."/>
            <person name="Roscito J.G."/>
            <person name="Kirilenko B.M."/>
            <person name="Davalos L.M."/>
            <person name="Corthals A.P."/>
            <person name="Power M.L."/>
            <person name="Jones G."/>
            <person name="Ransome R.D."/>
            <person name="Dechmann D.K.N."/>
            <person name="Locatelli A.G."/>
            <person name="Puechmaille S.J."/>
            <person name="Fedrigo O."/>
            <person name="Jarvis E.D."/>
            <person name="Hiller M."/>
            <person name="Vernes S.C."/>
            <person name="Myers E.W."/>
            <person name="Teeling E.C."/>
        </authorList>
    </citation>
    <scope>NUCLEOTIDE SEQUENCE [LARGE SCALE GENOMIC DNA]</scope>
    <source>
        <strain evidence="2">MMolMol1</strain>
        <tissue evidence="2">Muscle</tissue>
    </source>
</reference>
<dbReference type="AlphaFoldDB" id="A0A7J8GKY6"/>
<dbReference type="EMBL" id="JACASF010000009">
    <property type="protein sequence ID" value="KAF6460590.1"/>
    <property type="molecule type" value="Genomic_DNA"/>
</dbReference>
<gene>
    <name evidence="2" type="ORF">HJG59_011500</name>
</gene>
<name>A0A7J8GKY6_MOLMO</name>
<proteinExistence type="predicted"/>
<protein>
    <submittedName>
        <fullName evidence="2">Uncharacterized protein</fullName>
    </submittedName>
</protein>